<name>A0ABR8FD75_9NOST</name>
<evidence type="ECO:0000256" key="2">
    <source>
        <dbReference type="ARBA" id="ARBA00023315"/>
    </source>
</evidence>
<proteinExistence type="predicted"/>
<protein>
    <submittedName>
        <fullName evidence="4">GNAT family N-acetyltransferase</fullName>
    </submittedName>
</protein>
<comment type="caution">
    <text evidence="4">The sequence shown here is derived from an EMBL/GenBank/DDBJ whole genome shotgun (WGS) entry which is preliminary data.</text>
</comment>
<dbReference type="PANTHER" id="PTHR10545:SF29">
    <property type="entry name" value="GH14572P-RELATED"/>
    <property type="match status" value="1"/>
</dbReference>
<dbReference type="InterPro" id="IPR051016">
    <property type="entry name" value="Diverse_Substrate_AcTransf"/>
</dbReference>
<dbReference type="PROSITE" id="PS51186">
    <property type="entry name" value="GNAT"/>
    <property type="match status" value="1"/>
</dbReference>
<keyword evidence="2" id="KW-0012">Acyltransferase</keyword>
<keyword evidence="5" id="KW-1185">Reference proteome</keyword>
<gene>
    <name evidence="4" type="ORF">H6G59_09760</name>
</gene>
<dbReference type="Gene3D" id="3.40.630.30">
    <property type="match status" value="1"/>
</dbReference>
<accession>A0ABR8FD75</accession>
<dbReference type="InterPro" id="IPR000182">
    <property type="entry name" value="GNAT_dom"/>
</dbReference>
<dbReference type="InterPro" id="IPR016181">
    <property type="entry name" value="Acyl_CoA_acyltransferase"/>
</dbReference>
<feature type="domain" description="N-acetyltransferase" evidence="3">
    <location>
        <begin position="2"/>
        <end position="160"/>
    </location>
</feature>
<organism evidence="4 5">
    <name type="scientific">Anabaena lutea FACHB-196</name>
    <dbReference type="NCBI Taxonomy" id="2692881"/>
    <lineage>
        <taxon>Bacteria</taxon>
        <taxon>Bacillati</taxon>
        <taxon>Cyanobacteriota</taxon>
        <taxon>Cyanophyceae</taxon>
        <taxon>Nostocales</taxon>
        <taxon>Nostocaceae</taxon>
        <taxon>Anabaena</taxon>
    </lineage>
</organism>
<evidence type="ECO:0000313" key="5">
    <source>
        <dbReference type="Proteomes" id="UP000640531"/>
    </source>
</evidence>
<evidence type="ECO:0000313" key="4">
    <source>
        <dbReference type="EMBL" id="MBD2568182.1"/>
    </source>
</evidence>
<dbReference type="Pfam" id="PF00583">
    <property type="entry name" value="Acetyltransf_1"/>
    <property type="match status" value="1"/>
</dbReference>
<evidence type="ECO:0000259" key="3">
    <source>
        <dbReference type="PROSITE" id="PS51186"/>
    </source>
</evidence>
<keyword evidence="1" id="KW-0808">Transferase</keyword>
<dbReference type="PANTHER" id="PTHR10545">
    <property type="entry name" value="DIAMINE N-ACETYLTRANSFERASE"/>
    <property type="match status" value="1"/>
</dbReference>
<reference evidence="4 5" key="1">
    <citation type="journal article" date="2020" name="ISME J.">
        <title>Comparative genomics reveals insights into cyanobacterial evolution and habitat adaptation.</title>
        <authorList>
            <person name="Chen M.Y."/>
            <person name="Teng W.K."/>
            <person name="Zhao L."/>
            <person name="Hu C.X."/>
            <person name="Zhou Y.K."/>
            <person name="Han B.P."/>
            <person name="Song L.R."/>
            <person name="Shu W.S."/>
        </authorList>
    </citation>
    <scope>NUCLEOTIDE SEQUENCE [LARGE SCALE GENOMIC DNA]</scope>
    <source>
        <strain evidence="4 5">FACHB-196</strain>
    </source>
</reference>
<evidence type="ECO:0000256" key="1">
    <source>
        <dbReference type="ARBA" id="ARBA00022679"/>
    </source>
</evidence>
<dbReference type="EMBL" id="JACJST010000007">
    <property type="protein sequence ID" value="MBD2568182.1"/>
    <property type="molecule type" value="Genomic_DNA"/>
</dbReference>
<dbReference type="SUPFAM" id="SSF55729">
    <property type="entry name" value="Acyl-CoA N-acyltransferases (Nat)"/>
    <property type="match status" value="1"/>
</dbReference>
<dbReference type="CDD" id="cd04301">
    <property type="entry name" value="NAT_SF"/>
    <property type="match status" value="1"/>
</dbReference>
<dbReference type="Proteomes" id="UP000640531">
    <property type="component" value="Unassembled WGS sequence"/>
</dbReference>
<sequence length="171" mass="18800">MIRIVEADISLTEHAEAMVQLMDVYALDPMGGGQGLSDYVKENLPSELAKRESAHVILAFVDAEPAGLVVCLEGFSTFACKPLLNIHDLIIALPYRRRGLSKLLLQKAEEIAFDLGCCKLTLEVLEGNHVAQSAYKSFGFIGYELNPQMGKALFWEKKLGKLLDKAKSSSN</sequence>